<dbReference type="EMBL" id="JBHSMJ010000037">
    <property type="protein sequence ID" value="MFC5451551.1"/>
    <property type="molecule type" value="Genomic_DNA"/>
</dbReference>
<dbReference type="Gene3D" id="1.20.1250.20">
    <property type="entry name" value="MFS general substrate transporter like domains"/>
    <property type="match status" value="2"/>
</dbReference>
<dbReference type="InterPro" id="IPR036259">
    <property type="entry name" value="MFS_trans_sf"/>
</dbReference>
<feature type="transmembrane region" description="Helical" evidence="6">
    <location>
        <begin position="286"/>
        <end position="304"/>
    </location>
</feature>
<name>A0ABW0KFR6_9BACL</name>
<dbReference type="InterPro" id="IPR039672">
    <property type="entry name" value="MFS_2"/>
</dbReference>
<evidence type="ECO:0000256" key="5">
    <source>
        <dbReference type="ARBA" id="ARBA00023136"/>
    </source>
</evidence>
<feature type="transmembrane region" description="Helical" evidence="6">
    <location>
        <begin position="222"/>
        <end position="244"/>
    </location>
</feature>
<dbReference type="Pfam" id="PF13347">
    <property type="entry name" value="MFS_2"/>
    <property type="match status" value="1"/>
</dbReference>
<evidence type="ECO:0000256" key="6">
    <source>
        <dbReference type="SAM" id="Phobius"/>
    </source>
</evidence>
<feature type="transmembrane region" description="Helical" evidence="6">
    <location>
        <begin position="144"/>
        <end position="163"/>
    </location>
</feature>
<dbReference type="RefSeq" id="WP_270881447.1">
    <property type="nucleotide sequence ID" value="NZ_JAQFVF010000050.1"/>
</dbReference>
<evidence type="ECO:0000256" key="4">
    <source>
        <dbReference type="ARBA" id="ARBA00022989"/>
    </source>
</evidence>
<protein>
    <submittedName>
        <fullName evidence="8">MFS transporter</fullName>
    </submittedName>
</protein>
<feature type="transmembrane region" description="Helical" evidence="6">
    <location>
        <begin position="77"/>
        <end position="95"/>
    </location>
</feature>
<proteinExistence type="predicted"/>
<accession>A0ABW0KFR6</accession>
<comment type="caution">
    <text evidence="8">The sequence shown here is derived from an EMBL/GenBank/DDBJ whole genome shotgun (WGS) entry which is preliminary data.</text>
</comment>
<dbReference type="SUPFAM" id="SSF103473">
    <property type="entry name" value="MFS general substrate transporter"/>
    <property type="match status" value="1"/>
</dbReference>
<feature type="transmembrane region" description="Helical" evidence="6">
    <location>
        <begin position="12"/>
        <end position="34"/>
    </location>
</feature>
<evidence type="ECO:0000256" key="3">
    <source>
        <dbReference type="ARBA" id="ARBA00022692"/>
    </source>
</evidence>
<feature type="transmembrane region" description="Helical" evidence="6">
    <location>
        <begin position="352"/>
        <end position="374"/>
    </location>
</feature>
<evidence type="ECO:0000313" key="8">
    <source>
        <dbReference type="EMBL" id="MFC5451551.1"/>
    </source>
</evidence>
<keyword evidence="2" id="KW-0813">Transport</keyword>
<keyword evidence="9" id="KW-1185">Reference proteome</keyword>
<feature type="transmembrane region" description="Helical" evidence="6">
    <location>
        <begin position="107"/>
        <end position="132"/>
    </location>
</feature>
<keyword evidence="5 6" id="KW-0472">Membrane</keyword>
<feature type="transmembrane region" description="Helical" evidence="6">
    <location>
        <begin position="46"/>
        <end position="65"/>
    </location>
</feature>
<reference evidence="9" key="1">
    <citation type="journal article" date="2019" name="Int. J. Syst. Evol. Microbiol.">
        <title>The Global Catalogue of Microorganisms (GCM) 10K type strain sequencing project: providing services to taxonomists for standard genome sequencing and annotation.</title>
        <authorList>
            <consortium name="The Broad Institute Genomics Platform"/>
            <consortium name="The Broad Institute Genome Sequencing Center for Infectious Disease"/>
            <person name="Wu L."/>
            <person name="Ma J."/>
        </authorList>
    </citation>
    <scope>NUCLEOTIDE SEQUENCE [LARGE SCALE GENOMIC DNA]</scope>
    <source>
        <strain evidence="9">KACC 11904</strain>
    </source>
</reference>
<feature type="transmembrane region" description="Helical" evidence="6">
    <location>
        <begin position="169"/>
        <end position="191"/>
    </location>
</feature>
<keyword evidence="3 6" id="KW-0812">Transmembrane</keyword>
<keyword evidence="4 6" id="KW-1133">Transmembrane helix</keyword>
<evidence type="ECO:0000256" key="1">
    <source>
        <dbReference type="ARBA" id="ARBA00004651"/>
    </source>
</evidence>
<dbReference type="PANTHER" id="PTHR11328:SF24">
    <property type="entry name" value="MAJOR FACILITATOR SUPERFAMILY (MFS) PROFILE DOMAIN-CONTAINING PROTEIN"/>
    <property type="match status" value="1"/>
</dbReference>
<feature type="transmembrane region" description="Helical" evidence="6">
    <location>
        <begin position="310"/>
        <end position="332"/>
    </location>
</feature>
<gene>
    <name evidence="8" type="ORF">ACFPOG_25440</name>
</gene>
<evidence type="ECO:0000259" key="7">
    <source>
        <dbReference type="PROSITE" id="PS50850"/>
    </source>
</evidence>
<feature type="transmembrane region" description="Helical" evidence="6">
    <location>
        <begin position="250"/>
        <end position="274"/>
    </location>
</feature>
<organism evidence="8 9">
    <name type="scientific">Paenibacillus aestuarii</name>
    <dbReference type="NCBI Taxonomy" id="516965"/>
    <lineage>
        <taxon>Bacteria</taxon>
        <taxon>Bacillati</taxon>
        <taxon>Bacillota</taxon>
        <taxon>Bacilli</taxon>
        <taxon>Bacillales</taxon>
        <taxon>Paenibacillaceae</taxon>
        <taxon>Paenibacillus</taxon>
    </lineage>
</organism>
<dbReference type="InterPro" id="IPR020846">
    <property type="entry name" value="MFS_dom"/>
</dbReference>
<sequence>MQISTSKKLAYSFNQVGLSVLWQAFSAVAVFYYVTVLGVSGTAISSGMIIYGILNALFNLLAGYMSDRTKSRWGRRIPYILFGSLPFGLVFYFLFTPPLASKEMLLLYFFALTFIFDLAYTFIGLNTGALFPEMYPTKKDRYDVSAYLQMLSIIGMIIGIALSKTLGQTVGWGVMAAIFAVIAIVTLYISLYGSFENPAHRTEPLHFIAATRYTLKNKLFNAYVVANLLIQLVTTMFVTLTAFYTKYVVALSGTLNSAFLGAVFIVAIPMSFVWARSGIRLSTVRVEIISSVLYALIALGFLVAHSAVAVIIIGALLGIPVSGFMLSLHVLLSDVIDYDAVQTGRRREGMYYGVNGFIIRIGMSLQYAIMGIFFATSGFNESSEVQTASAIYGFRFLIGGLPLIILLIALVFLFRYEAANRKMSVEPGRRGSVSL</sequence>
<feature type="transmembrane region" description="Helical" evidence="6">
    <location>
        <begin position="394"/>
        <end position="414"/>
    </location>
</feature>
<feature type="domain" description="Major facilitator superfamily (MFS) profile" evidence="7">
    <location>
        <begin position="3"/>
        <end position="417"/>
    </location>
</feature>
<comment type="subcellular location">
    <subcellularLocation>
        <location evidence="1">Cell membrane</location>
        <topology evidence="1">Multi-pass membrane protein</topology>
    </subcellularLocation>
</comment>
<evidence type="ECO:0000313" key="9">
    <source>
        <dbReference type="Proteomes" id="UP001596044"/>
    </source>
</evidence>
<dbReference type="PANTHER" id="PTHR11328">
    <property type="entry name" value="MAJOR FACILITATOR SUPERFAMILY DOMAIN-CONTAINING PROTEIN"/>
    <property type="match status" value="1"/>
</dbReference>
<evidence type="ECO:0000256" key="2">
    <source>
        <dbReference type="ARBA" id="ARBA00022448"/>
    </source>
</evidence>
<dbReference type="PROSITE" id="PS50850">
    <property type="entry name" value="MFS"/>
    <property type="match status" value="1"/>
</dbReference>
<dbReference type="Proteomes" id="UP001596044">
    <property type="component" value="Unassembled WGS sequence"/>
</dbReference>